<dbReference type="HAMAP" id="MF_00161">
    <property type="entry name" value="LspA"/>
    <property type="match status" value="1"/>
</dbReference>
<sequence>MAFCLFVVLLVLDQAVKSYVSATMVLGESIPVIPGVFHFTYILNPGAAFGMLENQRWFFILAGMAIIAAFLYYYPRLRRQVAWFHYGCVALLAGAVGNLIDRIKDGLVVDYLDFRIWPVFNIADIAIVLGVASMIYALMYKMKDMDD</sequence>
<keyword evidence="2 9" id="KW-1003">Cell membrane</keyword>
<evidence type="ECO:0000313" key="13">
    <source>
        <dbReference type="Proteomes" id="UP000323646"/>
    </source>
</evidence>
<dbReference type="PANTHER" id="PTHR33695:SF1">
    <property type="entry name" value="LIPOPROTEIN SIGNAL PEPTIDASE"/>
    <property type="match status" value="1"/>
</dbReference>
<feature type="transmembrane region" description="Helical" evidence="9">
    <location>
        <begin position="81"/>
        <end position="100"/>
    </location>
</feature>
<dbReference type="UniPathway" id="UPA00665"/>
<evidence type="ECO:0000256" key="1">
    <source>
        <dbReference type="ARBA" id="ARBA00006139"/>
    </source>
</evidence>
<comment type="subcellular location">
    <subcellularLocation>
        <location evidence="9">Cell membrane</location>
        <topology evidence="9">Multi-pass membrane protein</topology>
    </subcellularLocation>
</comment>
<evidence type="ECO:0000256" key="9">
    <source>
        <dbReference type="HAMAP-Rule" id="MF_00161"/>
    </source>
</evidence>
<comment type="caution">
    <text evidence="12">The sequence shown here is derived from an EMBL/GenBank/DDBJ whole genome shotgun (WGS) entry which is preliminary data.</text>
</comment>
<comment type="catalytic activity">
    <reaction evidence="9 10">
        <text>Release of signal peptides from bacterial membrane prolipoproteins. Hydrolyzes -Xaa-Yaa-Zaa-|-(S,diacylglyceryl)Cys-, in which Xaa is hydrophobic (preferably Leu), and Yaa (Ala or Ser) and Zaa (Gly or Ala) have small, neutral side chains.</text>
        <dbReference type="EC" id="3.4.23.36"/>
    </reaction>
</comment>
<reference evidence="12 13" key="1">
    <citation type="submission" date="2019-08" db="EMBL/GenBank/DDBJ databases">
        <title>Selenomonas sp. mPRGC5 and Selenomonas sp. mPRGC8 isolated from ruminal fluid of dairy goat (Capra hircus).</title>
        <authorList>
            <person name="Poothong S."/>
            <person name="Nuengjamnong C."/>
            <person name="Tanasupawat S."/>
        </authorList>
    </citation>
    <scope>NUCLEOTIDE SEQUENCE [LARGE SCALE GENOMIC DNA]</scope>
    <source>
        <strain evidence="13">mPRGC5</strain>
    </source>
</reference>
<dbReference type="Proteomes" id="UP000323646">
    <property type="component" value="Unassembled WGS sequence"/>
</dbReference>
<dbReference type="PANTHER" id="PTHR33695">
    <property type="entry name" value="LIPOPROTEIN SIGNAL PEPTIDASE"/>
    <property type="match status" value="1"/>
</dbReference>
<keyword evidence="5 9" id="KW-0064">Aspartyl protease</keyword>
<dbReference type="EC" id="3.4.23.36" evidence="9"/>
<dbReference type="NCBIfam" id="TIGR00077">
    <property type="entry name" value="lspA"/>
    <property type="match status" value="1"/>
</dbReference>
<evidence type="ECO:0000256" key="4">
    <source>
        <dbReference type="ARBA" id="ARBA00022692"/>
    </source>
</evidence>
<dbReference type="GO" id="GO:0006508">
    <property type="term" value="P:proteolysis"/>
    <property type="evidence" value="ECO:0007669"/>
    <property type="project" value="UniProtKB-KW"/>
</dbReference>
<feature type="active site" evidence="9">
    <location>
        <position position="110"/>
    </location>
</feature>
<evidence type="ECO:0000256" key="7">
    <source>
        <dbReference type="ARBA" id="ARBA00022989"/>
    </source>
</evidence>
<comment type="similarity">
    <text evidence="1 9 11">Belongs to the peptidase A8 family.</text>
</comment>
<keyword evidence="6 9" id="KW-0378">Hydrolase</keyword>
<dbReference type="RefSeq" id="WP_149170646.1">
    <property type="nucleotide sequence ID" value="NZ_VTOY01000001.1"/>
</dbReference>
<keyword evidence="3 9" id="KW-0645">Protease</keyword>
<evidence type="ECO:0000256" key="6">
    <source>
        <dbReference type="ARBA" id="ARBA00022801"/>
    </source>
</evidence>
<dbReference type="GO" id="GO:0005886">
    <property type="term" value="C:plasma membrane"/>
    <property type="evidence" value="ECO:0007669"/>
    <property type="project" value="UniProtKB-SubCell"/>
</dbReference>
<accession>A0A5D6WDG7</accession>
<keyword evidence="13" id="KW-1185">Reference proteome</keyword>
<comment type="pathway">
    <text evidence="9">Protein modification; lipoprotein biosynthesis (signal peptide cleavage).</text>
</comment>
<dbReference type="InterPro" id="IPR001872">
    <property type="entry name" value="Peptidase_A8"/>
</dbReference>
<evidence type="ECO:0000256" key="10">
    <source>
        <dbReference type="RuleBase" id="RU000594"/>
    </source>
</evidence>
<name>A0A5D6WDG7_9FIRM</name>
<feature type="transmembrane region" description="Helical" evidence="9">
    <location>
        <begin position="57"/>
        <end position="74"/>
    </location>
</feature>
<gene>
    <name evidence="9 12" type="primary">lspA</name>
    <name evidence="12" type="ORF">FZ040_03100</name>
</gene>
<dbReference type="Pfam" id="PF01252">
    <property type="entry name" value="Peptidase_A8"/>
    <property type="match status" value="1"/>
</dbReference>
<dbReference type="EMBL" id="VTOY01000001">
    <property type="protein sequence ID" value="TYZ25029.1"/>
    <property type="molecule type" value="Genomic_DNA"/>
</dbReference>
<evidence type="ECO:0000256" key="2">
    <source>
        <dbReference type="ARBA" id="ARBA00022475"/>
    </source>
</evidence>
<organism evidence="12 13">
    <name type="scientific">Selenomonas ruminis</name>
    <dbReference type="NCBI Taxonomy" id="2593411"/>
    <lineage>
        <taxon>Bacteria</taxon>
        <taxon>Bacillati</taxon>
        <taxon>Bacillota</taxon>
        <taxon>Negativicutes</taxon>
        <taxon>Selenomonadales</taxon>
        <taxon>Selenomonadaceae</taxon>
        <taxon>Selenomonas</taxon>
    </lineage>
</organism>
<comment type="function">
    <text evidence="9 10">This protein specifically catalyzes the removal of signal peptides from prolipoproteins.</text>
</comment>
<dbReference type="PROSITE" id="PS00855">
    <property type="entry name" value="SPASE_II"/>
    <property type="match status" value="1"/>
</dbReference>
<evidence type="ECO:0000313" key="12">
    <source>
        <dbReference type="EMBL" id="TYZ25029.1"/>
    </source>
</evidence>
<dbReference type="PRINTS" id="PR00781">
    <property type="entry name" value="LIPOSIGPTASE"/>
</dbReference>
<keyword evidence="4 9" id="KW-0812">Transmembrane</keyword>
<dbReference type="GO" id="GO:0004190">
    <property type="term" value="F:aspartic-type endopeptidase activity"/>
    <property type="evidence" value="ECO:0007669"/>
    <property type="project" value="UniProtKB-UniRule"/>
</dbReference>
<protein>
    <recommendedName>
        <fullName evidence="9">Lipoprotein signal peptidase</fullName>
        <ecNumber evidence="9">3.4.23.36</ecNumber>
    </recommendedName>
    <alternativeName>
        <fullName evidence="9">Prolipoprotein signal peptidase</fullName>
    </alternativeName>
    <alternativeName>
        <fullName evidence="9">Signal peptidase II</fullName>
        <shortName evidence="9">SPase II</shortName>
    </alternativeName>
</protein>
<keyword evidence="7 9" id="KW-1133">Transmembrane helix</keyword>
<evidence type="ECO:0000256" key="5">
    <source>
        <dbReference type="ARBA" id="ARBA00022750"/>
    </source>
</evidence>
<dbReference type="AlphaFoldDB" id="A0A5D6WDG7"/>
<feature type="active site" evidence="9">
    <location>
        <position position="124"/>
    </location>
</feature>
<feature type="transmembrane region" description="Helical" evidence="9">
    <location>
        <begin position="120"/>
        <end position="139"/>
    </location>
</feature>
<evidence type="ECO:0000256" key="3">
    <source>
        <dbReference type="ARBA" id="ARBA00022670"/>
    </source>
</evidence>
<proteinExistence type="inferred from homology"/>
<evidence type="ECO:0000256" key="8">
    <source>
        <dbReference type="ARBA" id="ARBA00023136"/>
    </source>
</evidence>
<comment type="caution">
    <text evidence="9">Lacks conserved residue(s) required for the propagation of feature annotation.</text>
</comment>
<keyword evidence="8 9" id="KW-0472">Membrane</keyword>
<dbReference type="OrthoDB" id="9810259at2"/>
<evidence type="ECO:0000256" key="11">
    <source>
        <dbReference type="RuleBase" id="RU004181"/>
    </source>
</evidence>